<gene>
    <name evidence="1" type="ORF">EJC49_20160</name>
</gene>
<sequence>MKRDQFLRELRKAAKALGLELEVFEDRGKGSHYRIRLGERMSTVKSGDLSPTYVRLVRKQLGID</sequence>
<comment type="caution">
    <text evidence="1">The sequence shown here is derived from an EMBL/GenBank/DDBJ whole genome shotgun (WGS) entry which is preliminary data.</text>
</comment>
<reference evidence="1 2" key="1">
    <citation type="submission" date="2018-12" db="EMBL/GenBank/DDBJ databases">
        <title>Mesorhizobium carbonis sp. nov., isolated from coal mine water.</title>
        <authorList>
            <person name="Xin W."/>
            <person name="Xu Z."/>
            <person name="Xiang F."/>
            <person name="Zhang J."/>
            <person name="Xi L."/>
            <person name="Liu J."/>
        </authorList>
    </citation>
    <scope>NUCLEOTIDE SEQUENCE [LARGE SCALE GENOMIC DNA]</scope>
    <source>
        <strain evidence="1 2">B2.3</strain>
    </source>
</reference>
<accession>A0A3R9Y6Y3</accession>
<proteinExistence type="predicted"/>
<evidence type="ECO:0000313" key="2">
    <source>
        <dbReference type="Proteomes" id="UP000278398"/>
    </source>
</evidence>
<dbReference type="Proteomes" id="UP000278398">
    <property type="component" value="Unassembled WGS sequence"/>
</dbReference>
<name>A0A3R9Y6Y3_9HYPH</name>
<dbReference type="RefSeq" id="WP_126701732.1">
    <property type="nucleotide sequence ID" value="NZ_RWKW01000088.1"/>
</dbReference>
<organism evidence="1 2">
    <name type="scientific">Aquibium carbonis</name>
    <dbReference type="NCBI Taxonomy" id="2495581"/>
    <lineage>
        <taxon>Bacteria</taxon>
        <taxon>Pseudomonadati</taxon>
        <taxon>Pseudomonadota</taxon>
        <taxon>Alphaproteobacteria</taxon>
        <taxon>Hyphomicrobiales</taxon>
        <taxon>Phyllobacteriaceae</taxon>
        <taxon>Aquibium</taxon>
    </lineage>
</organism>
<protein>
    <submittedName>
        <fullName evidence="1">Type II toxin-antitoxin system HicA family toxin</fullName>
    </submittedName>
</protein>
<dbReference type="OrthoDB" id="426853at2"/>
<evidence type="ECO:0000313" key="1">
    <source>
        <dbReference type="EMBL" id="RST84559.1"/>
    </source>
</evidence>
<dbReference type="AlphaFoldDB" id="A0A3R9Y6Y3"/>
<keyword evidence="2" id="KW-1185">Reference proteome</keyword>
<dbReference type="EMBL" id="RWKW01000088">
    <property type="protein sequence ID" value="RST84559.1"/>
    <property type="molecule type" value="Genomic_DNA"/>
</dbReference>